<dbReference type="AlphaFoldDB" id="A0AAV4JU55"/>
<feature type="compositionally biased region" description="Basic and acidic residues" evidence="1">
    <location>
        <begin position="840"/>
        <end position="851"/>
    </location>
</feature>
<feature type="compositionally biased region" description="Low complexity" evidence="1">
    <location>
        <begin position="782"/>
        <end position="800"/>
    </location>
</feature>
<protein>
    <submittedName>
        <fullName evidence="3">TIR motif-containing protein</fullName>
    </submittedName>
</protein>
<feature type="domain" description="TIR" evidence="2">
    <location>
        <begin position="243"/>
        <end position="372"/>
    </location>
</feature>
<evidence type="ECO:0000313" key="3">
    <source>
        <dbReference type="EMBL" id="GFS25250.1"/>
    </source>
</evidence>
<dbReference type="Gene3D" id="3.40.50.10140">
    <property type="entry name" value="Toll/interleukin-1 receptor homology (TIR) domain"/>
    <property type="match status" value="2"/>
</dbReference>
<dbReference type="Proteomes" id="UP000762676">
    <property type="component" value="Unassembled WGS sequence"/>
</dbReference>
<dbReference type="GO" id="GO:0007165">
    <property type="term" value="P:signal transduction"/>
    <property type="evidence" value="ECO:0007669"/>
    <property type="project" value="InterPro"/>
</dbReference>
<reference evidence="3 4" key="1">
    <citation type="journal article" date="2021" name="Elife">
        <title>Chloroplast acquisition without the gene transfer in kleptoplastic sea slugs, Plakobranchus ocellatus.</title>
        <authorList>
            <person name="Maeda T."/>
            <person name="Takahashi S."/>
            <person name="Yoshida T."/>
            <person name="Shimamura S."/>
            <person name="Takaki Y."/>
            <person name="Nagai Y."/>
            <person name="Toyoda A."/>
            <person name="Suzuki Y."/>
            <person name="Arimoto A."/>
            <person name="Ishii H."/>
            <person name="Satoh N."/>
            <person name="Nishiyama T."/>
            <person name="Hasebe M."/>
            <person name="Maruyama T."/>
            <person name="Minagawa J."/>
            <person name="Obokata J."/>
            <person name="Shigenobu S."/>
        </authorList>
    </citation>
    <scope>NUCLEOTIDE SEQUENCE [LARGE SCALE GENOMIC DNA]</scope>
</reference>
<dbReference type="PANTHER" id="PTHR47508">
    <property type="entry name" value="SAM DOMAIN-CONTAINING PROTEIN-RELATED"/>
    <property type="match status" value="1"/>
</dbReference>
<dbReference type="Pfam" id="PF13676">
    <property type="entry name" value="TIR_2"/>
    <property type="match status" value="1"/>
</dbReference>
<comment type="caution">
    <text evidence="3">The sequence shown here is derived from an EMBL/GenBank/DDBJ whole genome shotgun (WGS) entry which is preliminary data.</text>
</comment>
<dbReference type="Gene3D" id="3.40.50.450">
    <property type="match status" value="1"/>
</dbReference>
<gene>
    <name evidence="3" type="ORF">ElyMa_003436800</name>
</gene>
<dbReference type="InterPro" id="IPR000157">
    <property type="entry name" value="TIR_dom"/>
</dbReference>
<name>A0AAV4JU55_9GAST</name>
<feature type="region of interest" description="Disordered" evidence="1">
    <location>
        <begin position="833"/>
        <end position="857"/>
    </location>
</feature>
<proteinExistence type="predicted"/>
<dbReference type="SUPFAM" id="SSF52200">
    <property type="entry name" value="Toll/Interleukin receptor TIR domain"/>
    <property type="match status" value="1"/>
</dbReference>
<organism evidence="3 4">
    <name type="scientific">Elysia marginata</name>
    <dbReference type="NCBI Taxonomy" id="1093978"/>
    <lineage>
        <taxon>Eukaryota</taxon>
        <taxon>Metazoa</taxon>
        <taxon>Spiralia</taxon>
        <taxon>Lophotrochozoa</taxon>
        <taxon>Mollusca</taxon>
        <taxon>Gastropoda</taxon>
        <taxon>Heterobranchia</taxon>
        <taxon>Euthyneura</taxon>
        <taxon>Panpulmonata</taxon>
        <taxon>Sacoglossa</taxon>
        <taxon>Placobranchoidea</taxon>
        <taxon>Plakobranchidae</taxon>
        <taxon>Elysia</taxon>
    </lineage>
</organism>
<evidence type="ECO:0000259" key="2">
    <source>
        <dbReference type="PROSITE" id="PS50104"/>
    </source>
</evidence>
<feature type="region of interest" description="Disordered" evidence="1">
    <location>
        <begin position="779"/>
        <end position="801"/>
    </location>
</feature>
<sequence length="857" mass="96509">MRLCWDNIFLYFSGVRLVNVSLTHSGTCKESDTSLGAVAIAKHLWRSLHLPELRRLIKQQLPQVLPDRFVFLSSERFKIPYAQESSIHAFQVCESITHIIYIQHSYELPKVAVKSLHGSQTFGFIYTTFNASLRDIRDNVKHKCLDSDESIKSFSFVWPDGPLVLPREEFTTQVHEILRREEIYIQVSDEPFANDSFDMLSMIKRKSPEPFQNGRKKSIRLSFASNKDMDHNSASPVMRVMTVSKQLLISYVRAEAAVHALMLKKSLTQIGFSVYLDVDEIKSGLDWQDALNYAVSNCEVFIPLVTPRYGETQWTNREVKLADVLGKSILPISFLDDWPPRCLAIQFATTQYICWKSQDQIAEEVKAGKEEAKDIRIWSENCINAVAKEIQLRIKNLRPGVSSMSKPALRRIKTLLKTFAGRLPASAAPVITSIEDAVTYCDKSDCSCKEGTKLKQLQEEFQETVDKASLVIFILSQSSAFSKLCAQQVFYCEHRKQILPLLFGDFEFPGWMKMLIRSQRCLNVNSDEFQSTLLNQVKRALDPTAKNCLDSDNREANIALAAQHLKKNLDIEHCVYVSGSALSNDPRAEEICRSIGQELARQGDIHVVTSGSYGTSDLLSKAFHKESLRLTDDSKVWHVLPERDPKDKSKHYNQCADSTFALKEFGHTLFCGNSVWDKESIVGRCFRVCLLVVGGSYSIHEIEEFVWSDRIVVPVNCPDVSVEGNLKATAKLYQLPPGVDETDWKRLNDSSQLPKVIGPAVARVLSALLQHFRNQNMSASHPSELTTPLLSDPPTTPSFTRLTKLAPTKEDTETISAATSTTDLTLSNNNISSSVVSSAKSDRPGLKRAETEVFDTE</sequence>
<dbReference type="PROSITE" id="PS50104">
    <property type="entry name" value="TIR"/>
    <property type="match status" value="1"/>
</dbReference>
<dbReference type="EMBL" id="BMAT01007050">
    <property type="protein sequence ID" value="GFS25250.1"/>
    <property type="molecule type" value="Genomic_DNA"/>
</dbReference>
<dbReference type="InterPro" id="IPR035897">
    <property type="entry name" value="Toll_tir_struct_dom_sf"/>
</dbReference>
<keyword evidence="4" id="KW-1185">Reference proteome</keyword>
<evidence type="ECO:0000313" key="4">
    <source>
        <dbReference type="Proteomes" id="UP000762676"/>
    </source>
</evidence>
<dbReference type="PANTHER" id="PTHR47508:SF3">
    <property type="entry name" value="TIR DOMAIN-CONTAINING PROTEIN"/>
    <property type="match status" value="1"/>
</dbReference>
<evidence type="ECO:0000256" key="1">
    <source>
        <dbReference type="SAM" id="MobiDB-lite"/>
    </source>
</evidence>
<accession>A0AAV4JU55</accession>